<dbReference type="Gene3D" id="3.40.50.1820">
    <property type="entry name" value="alpha/beta hydrolase"/>
    <property type="match status" value="1"/>
</dbReference>
<evidence type="ECO:0000256" key="1">
    <source>
        <dbReference type="ARBA" id="ARBA00022801"/>
    </source>
</evidence>
<feature type="domain" description="AB hydrolase-1" evidence="2">
    <location>
        <begin position="34"/>
        <end position="286"/>
    </location>
</feature>
<evidence type="ECO:0000313" key="3">
    <source>
        <dbReference type="EMBL" id="AOJ78382.1"/>
    </source>
</evidence>
<sequence>MSHAACLSNPMDVTRGAIDANGIEIHYLRQGSGPLVICSHGFPDHARSFLPLLAELAHAGFTAVAPYLRGYAPSGTAPADQYHTCYMAHDLRALIDALGVEQAILVGHDWGAQASIAAAILFPERVTKLVALGWSRPDAAQRLHYDYLKGIWHTFFFQSPSAEQVLAHDDFAFIEAWWRDASRNWDVPRDIVEAVKTTFRQPGVLDAALAQYRCRHVALRDPERREQQARIAAGPVTVPTLLMHGTHDREGRLEAFSGDGVPEYFSAALTREIVDGAGHFLHLEKPADVNRSIIDFIVARS</sequence>
<evidence type="ECO:0000259" key="2">
    <source>
        <dbReference type="Pfam" id="PF00561"/>
    </source>
</evidence>
<dbReference type="Pfam" id="PF00561">
    <property type="entry name" value="Abhydrolase_1"/>
    <property type="match status" value="1"/>
</dbReference>
<gene>
    <name evidence="3" type="ORF">WJ35_25645</name>
</gene>
<dbReference type="Proteomes" id="UP000243680">
    <property type="component" value="Chromosome 2"/>
</dbReference>
<dbReference type="AlphaFoldDB" id="A0A1B4LMG5"/>
<keyword evidence="1 3" id="KW-0378">Hydrolase</keyword>
<evidence type="ECO:0000313" key="4">
    <source>
        <dbReference type="Proteomes" id="UP000243680"/>
    </source>
</evidence>
<dbReference type="InterPro" id="IPR000639">
    <property type="entry name" value="Epox_hydrolase-like"/>
</dbReference>
<proteinExistence type="predicted"/>
<accession>A0A1B4LMG5</accession>
<reference evidence="3 4" key="1">
    <citation type="submission" date="2015-12" db="EMBL/GenBank/DDBJ databases">
        <title>Diversity of Burkholderia near neighbor genomes.</title>
        <authorList>
            <person name="Sahl J."/>
            <person name="Wagner D."/>
            <person name="Keim P."/>
        </authorList>
    </citation>
    <scope>NUCLEOTIDE SEQUENCE [LARGE SCALE GENOMIC DNA]</scope>
    <source>
        <strain evidence="3 4">MSMB0783</strain>
    </source>
</reference>
<dbReference type="GO" id="GO:0016787">
    <property type="term" value="F:hydrolase activity"/>
    <property type="evidence" value="ECO:0007669"/>
    <property type="project" value="UniProtKB-KW"/>
</dbReference>
<organism evidence="3 4">
    <name type="scientific">Burkholderia ubonensis</name>
    <dbReference type="NCBI Taxonomy" id="101571"/>
    <lineage>
        <taxon>Bacteria</taxon>
        <taxon>Pseudomonadati</taxon>
        <taxon>Pseudomonadota</taxon>
        <taxon>Betaproteobacteria</taxon>
        <taxon>Burkholderiales</taxon>
        <taxon>Burkholderiaceae</taxon>
        <taxon>Burkholderia</taxon>
        <taxon>Burkholderia cepacia complex</taxon>
    </lineage>
</organism>
<dbReference type="SUPFAM" id="SSF53474">
    <property type="entry name" value="alpha/beta-Hydrolases"/>
    <property type="match status" value="1"/>
</dbReference>
<dbReference type="PRINTS" id="PR00412">
    <property type="entry name" value="EPOXHYDRLASE"/>
</dbReference>
<dbReference type="EMBL" id="CP013422">
    <property type="protein sequence ID" value="AOJ78382.1"/>
    <property type="molecule type" value="Genomic_DNA"/>
</dbReference>
<dbReference type="InterPro" id="IPR029058">
    <property type="entry name" value="AB_hydrolase_fold"/>
</dbReference>
<dbReference type="PANTHER" id="PTHR43329">
    <property type="entry name" value="EPOXIDE HYDROLASE"/>
    <property type="match status" value="1"/>
</dbReference>
<protein>
    <submittedName>
        <fullName evidence="3">Alpha/beta hydrolase</fullName>
    </submittedName>
</protein>
<name>A0A1B4LMG5_9BURK</name>
<dbReference type="InterPro" id="IPR000073">
    <property type="entry name" value="AB_hydrolase_1"/>
</dbReference>